<keyword evidence="1 3" id="KW-0328">Glycosyltransferase</keyword>
<dbReference type="EC" id="2.4.1.132" evidence="3"/>
<evidence type="ECO:0000256" key="3">
    <source>
        <dbReference type="RuleBase" id="RU367136"/>
    </source>
</evidence>
<comment type="catalytic activity">
    <reaction evidence="3">
        <text>an alpha-D-Man-(1-&gt;3)-beta-D-Man-(1-&gt;4)-beta-D-GlcNAc-(1-&gt;4)-alpha-D-GlcNAc-diphospho-di-trans,poly-cis-dolichol + GDP-alpha-D-mannose = an alpha-D-Man-(1-&gt;3)-[alpha-D-Man-(1-&gt;6)]-beta-D-Man-(1-&gt;4)-beta-D-GlcNAc-(1-&gt;4)-alpha-D-GlcNAc-diphospho-di-trans,poly-cis-dolichol + GDP + H(+)</text>
        <dbReference type="Rhea" id="RHEA:29519"/>
        <dbReference type="Rhea" id="RHEA-COMP:19513"/>
        <dbReference type="Rhea" id="RHEA-COMP:19515"/>
        <dbReference type="ChEBI" id="CHEBI:15378"/>
        <dbReference type="ChEBI" id="CHEBI:57527"/>
        <dbReference type="ChEBI" id="CHEBI:58189"/>
        <dbReference type="ChEBI" id="CHEBI:132510"/>
        <dbReference type="ChEBI" id="CHEBI:132511"/>
        <dbReference type="EC" id="2.4.1.257"/>
    </reaction>
    <physiologicalReaction direction="left-to-right" evidence="3">
        <dbReference type="Rhea" id="RHEA:29520"/>
    </physiologicalReaction>
</comment>
<evidence type="ECO:0000313" key="5">
    <source>
        <dbReference type="EMBL" id="KAL1516946.1"/>
    </source>
</evidence>
<dbReference type="Gene3D" id="3.40.50.2000">
    <property type="entry name" value="Glycogen Phosphorylase B"/>
    <property type="match status" value="2"/>
</dbReference>
<comment type="function">
    <text evidence="3">Mannosylates Man(2)GlcNAc(2)-dolichol diphosphate and Man(1)GlcNAc(2)-dolichol diphosphate to form Man(3)GlcNAc(2)-dolichol diphosphate.</text>
</comment>
<proteinExistence type="inferred from homology"/>
<keyword evidence="6" id="KW-1185">Reference proteome</keyword>
<evidence type="ECO:0000313" key="6">
    <source>
        <dbReference type="Proteomes" id="UP001566132"/>
    </source>
</evidence>
<gene>
    <name evidence="5" type="ORF">ABEB36_000773</name>
</gene>
<comment type="pathway">
    <text evidence="3">Protein modification; protein glycosylation.</text>
</comment>
<dbReference type="EMBL" id="JBDJPC010000001">
    <property type="protein sequence ID" value="KAL1516946.1"/>
    <property type="molecule type" value="Genomic_DNA"/>
</dbReference>
<comment type="subcellular location">
    <subcellularLocation>
        <location evidence="3">Endoplasmic reticulum membrane</location>
        <topology evidence="3">Single-pass membrane protein</topology>
    </subcellularLocation>
</comment>
<comment type="caution">
    <text evidence="5">The sequence shown here is derived from an EMBL/GenBank/DDBJ whole genome shotgun (WGS) entry which is preliminary data.</text>
</comment>
<organism evidence="5 6">
    <name type="scientific">Hypothenemus hampei</name>
    <name type="common">Coffee berry borer</name>
    <dbReference type="NCBI Taxonomy" id="57062"/>
    <lineage>
        <taxon>Eukaryota</taxon>
        <taxon>Metazoa</taxon>
        <taxon>Ecdysozoa</taxon>
        <taxon>Arthropoda</taxon>
        <taxon>Hexapoda</taxon>
        <taxon>Insecta</taxon>
        <taxon>Pterygota</taxon>
        <taxon>Neoptera</taxon>
        <taxon>Endopterygota</taxon>
        <taxon>Coleoptera</taxon>
        <taxon>Polyphaga</taxon>
        <taxon>Cucujiformia</taxon>
        <taxon>Curculionidae</taxon>
        <taxon>Scolytinae</taxon>
        <taxon>Hypothenemus</taxon>
    </lineage>
</organism>
<reference evidence="5 6" key="1">
    <citation type="submission" date="2024-05" db="EMBL/GenBank/DDBJ databases">
        <title>Genetic variation in Jamaican populations of the coffee berry borer (Hypothenemus hampei).</title>
        <authorList>
            <person name="Errbii M."/>
            <person name="Myrie A."/>
        </authorList>
    </citation>
    <scope>NUCLEOTIDE SEQUENCE [LARGE SCALE GENOMIC DNA]</scope>
    <source>
        <strain evidence="5">JA-Hopewell-2020-01-JO</strain>
        <tissue evidence="5">Whole body</tissue>
    </source>
</reference>
<dbReference type="GO" id="GO:0004378">
    <property type="term" value="F:GDP-Man:Man(1)GlcNAc(2)-PP-Dol alpha-1,3-mannosyltransferase activity"/>
    <property type="evidence" value="ECO:0007669"/>
    <property type="project" value="UniProtKB-UniRule"/>
</dbReference>
<dbReference type="AlphaFoldDB" id="A0ABD1FCD5"/>
<evidence type="ECO:0000256" key="2">
    <source>
        <dbReference type="ARBA" id="ARBA00022679"/>
    </source>
</evidence>
<comment type="similarity">
    <text evidence="3">Belongs to the glycosyltransferase group 1 family.</text>
</comment>
<dbReference type="SUPFAM" id="SSF53756">
    <property type="entry name" value="UDP-Glycosyltransferase/glycogen phosphorylase"/>
    <property type="match status" value="1"/>
</dbReference>
<sequence length="433" mass="49711">MENRSEEQPVLLLDDKTHVIILREKLAKRKCDRYLLNMALAYQQLGNKVTLCTSQYNQIETFDDIKVLEKISLVNIGWWIPRSIFGLLYGKMSAVKALYMAFKVAFSFPNNEYTLIVTDISLVALYVLHLFTNCRIYYVESFEQLRYRYGFCEHATYSPSLCEAKFIKLADEIILESAPFAEIFRKSFPAVPKEPLILYPAIDIGLWQEECIQIQRIIPDLLDNTTLFLSIGKYRRTSNFKLALDAFEILLHLIADIEVTKRFQLVIAGNCKSLEEKLHYNELVSLAKERLCASQVSFLNQLPIVHEKTLIMECAIAIYSSRSDVHADFILKAMSLGKPIVATNKGIAPKLLQNRITGIMTEPEPNAMAQVMRKLMMSPHLQSFMGEIARDVFQKNYSFKSFAFKLAELNIKHKEKMLKNTPTKTVAVKSYGK</sequence>
<keyword evidence="2 3" id="KW-0808">Transferase</keyword>
<dbReference type="Proteomes" id="UP001566132">
    <property type="component" value="Unassembled WGS sequence"/>
</dbReference>
<dbReference type="PANTHER" id="PTHR45918">
    <property type="entry name" value="ALPHA-1,3/1,6-MANNOSYLTRANSFERASE ALG2"/>
    <property type="match status" value="1"/>
</dbReference>
<evidence type="ECO:0000259" key="4">
    <source>
        <dbReference type="Pfam" id="PF00534"/>
    </source>
</evidence>
<dbReference type="PANTHER" id="PTHR45918:SF1">
    <property type="entry name" value="ALPHA-1,3_1,6-MANNOSYLTRANSFERASE ALG2"/>
    <property type="match status" value="1"/>
</dbReference>
<dbReference type="Pfam" id="PF00534">
    <property type="entry name" value="Glycos_transf_1"/>
    <property type="match status" value="1"/>
</dbReference>
<protein>
    <recommendedName>
        <fullName evidence="3">Alpha-1,3/1,6-mannosyltransferase ALG2</fullName>
        <ecNumber evidence="3">2.4.1.132</ecNumber>
        <ecNumber evidence="3">2.4.1.257</ecNumber>
    </recommendedName>
    <alternativeName>
        <fullName evidence="3">GDP-Man:Man(1)GlcNAc(2)-PP-Dol alpha-1,3-mannosyltransferase</fullName>
    </alternativeName>
</protein>
<evidence type="ECO:0000256" key="1">
    <source>
        <dbReference type="ARBA" id="ARBA00022676"/>
    </source>
</evidence>
<dbReference type="InterPro" id="IPR027054">
    <property type="entry name" value="ALG2"/>
</dbReference>
<comment type="catalytic activity">
    <reaction evidence="3">
        <text>a beta-D-Man-(1-&gt;4)-beta-D-GlcNAc-(1-&gt;4)-alpha-D-GlcNAc-diphospho-di-trans,poly-cis-dolichol + GDP-alpha-D-mannose = an alpha-D-Man-(1-&gt;3)-beta-D-Man-(1-&gt;4)-beta-D-GlcNAc-(1-&gt;4)-alpha-D-GlcNAc-diphospho-di-trans,poly-cis-dolichol + GDP + H(+)</text>
        <dbReference type="Rhea" id="RHEA:29515"/>
        <dbReference type="Rhea" id="RHEA-COMP:19511"/>
        <dbReference type="Rhea" id="RHEA-COMP:19513"/>
        <dbReference type="ChEBI" id="CHEBI:15378"/>
        <dbReference type="ChEBI" id="CHEBI:57527"/>
        <dbReference type="ChEBI" id="CHEBI:58189"/>
        <dbReference type="ChEBI" id="CHEBI:58472"/>
        <dbReference type="ChEBI" id="CHEBI:132510"/>
        <dbReference type="EC" id="2.4.1.132"/>
    </reaction>
    <physiologicalReaction direction="left-to-right" evidence="3">
        <dbReference type="Rhea" id="RHEA:29516"/>
    </physiologicalReaction>
</comment>
<dbReference type="InterPro" id="IPR001296">
    <property type="entry name" value="Glyco_trans_1"/>
</dbReference>
<dbReference type="GO" id="GO:0005789">
    <property type="term" value="C:endoplasmic reticulum membrane"/>
    <property type="evidence" value="ECO:0007669"/>
    <property type="project" value="UniProtKB-SubCell"/>
</dbReference>
<dbReference type="EC" id="2.4.1.257" evidence="3"/>
<feature type="domain" description="Glycosyl transferase family 1" evidence="4">
    <location>
        <begin position="223"/>
        <end position="390"/>
    </location>
</feature>
<name>A0ABD1FCD5_HYPHA</name>
<accession>A0ABD1FCD5</accession>
<dbReference type="GO" id="GO:0102704">
    <property type="term" value="F:GDP-Man:Man(2)GlcNAc(2)-PP-Dol alpha-1,6-mannosyltransferase activity"/>
    <property type="evidence" value="ECO:0007669"/>
    <property type="project" value="UniProtKB-UniRule"/>
</dbReference>